<keyword evidence="2" id="KW-1185">Reference proteome</keyword>
<dbReference type="EMBL" id="QNSB01000003">
    <property type="protein sequence ID" value="RBP73098.1"/>
    <property type="molecule type" value="Genomic_DNA"/>
</dbReference>
<proteinExistence type="predicted"/>
<name>A0A366ILL4_9MICO</name>
<accession>A0A366ILL4</accession>
<reference evidence="1 2" key="1">
    <citation type="submission" date="2018-06" db="EMBL/GenBank/DDBJ databases">
        <title>Freshwater and sediment microbial communities from various areas in North America, analyzing microbe dynamics in response to fracking.</title>
        <authorList>
            <person name="Lamendella R."/>
        </authorList>
    </citation>
    <scope>NUCLEOTIDE SEQUENCE [LARGE SCALE GENOMIC DNA]</scope>
    <source>
        <strain evidence="1 2">3b_TX</strain>
    </source>
</reference>
<dbReference type="RefSeq" id="WP_113903551.1">
    <property type="nucleotide sequence ID" value="NZ_QNSB01000003.1"/>
</dbReference>
<protein>
    <submittedName>
        <fullName evidence="1">Uncharacterized protein</fullName>
    </submittedName>
</protein>
<organism evidence="1 2">
    <name type="scientific">Brevibacterium celere</name>
    <dbReference type="NCBI Taxonomy" id="225845"/>
    <lineage>
        <taxon>Bacteria</taxon>
        <taxon>Bacillati</taxon>
        <taxon>Actinomycetota</taxon>
        <taxon>Actinomycetes</taxon>
        <taxon>Micrococcales</taxon>
        <taxon>Brevibacteriaceae</taxon>
        <taxon>Brevibacterium</taxon>
    </lineage>
</organism>
<sequence>MSAAERELKRLAKELANLKREVVSRRGPQLDYTSVEDGGNVTFKNPDGSVAAIVGGQDDGSNTINVISGPTPATPTTPEVSMDHGALIVRWDGGFVDALVANADWSRTEIHASTDPAFIPSRATARGSVVAASGGEVTIGVEKGPWTVCLVAWSQAGKMSAPSDPVTVEVPGYGDIVLAEIDAAQTRIDNARAMLVEGQETLGEKLDAADAELSSLRTTLTELDSTTLPALRQDLDAAEGRLVTAEGKITAAEQELDGIPGQISTARQQAIDAAMSEIDTVEASLITSIDKKLTWSLSDPPVVFTGPLDATWVKVSSFGSGGRKIGEWRWNGNVWVKHTTDGSVLVNVDAASINTGFLDVANRIRAGAIAADKVLVGAGRNIIPWAQVLSGAGVAPHSNDSSFGAGTLTIGAPDSTRGVPNHLLHNRTTADPGVERFILRLAPAPFTGGVSDRFAVSGGTWTFRVRGYTDVANLDAKLALVWYKADTTYGGEVRTPAIRLTAQPQTLSISITLPDDAAYIIPRMRTNQPGETHWVGAELALAVGGTFIEPEGIQTPHLAADVMNVSNLKAGVAAIAEAVVQKIAASTASIQQADIKNLFVTGTSSLSTVVAEQIAADTAQFIELEVGNLVAGTGTMDQATIQKLFTDVVVASMAMAEQFIGSNAILDESVTAPKIVASEELWAKLGQFVLVRAEQIAADAIDGKVITAPTIQTGRTGARIVLDPGGFKSHRSDDSLRAFFPTDSDQAFVDADFTARSLTAIGDVSLRSATTVESGGGSLTIGSGVTDPASPASISPWYEQVHPPALGQDETPYGLAWADGKFWRYVDVSGTDAGDRVEGIDPATGNVTATIPMTNRYWASFGLTAIGTRLYLLGQKSEGDSNWSTGLRYKAFVRIYETTGAYVGEWEYTQIGWSDTNRLVYRPGIGTDGTNIIIAQCDDLGALRWRKFNPTTGALISEHSNSSDRTKSDIAGIYLGAADWGTTYAVVGKKSNQKLEVFNPDGTWAGADLTVSALGSIQGLCWDGARFWTIDDSGVITRYESAQHGNKTNPWWLSYTYTDGSGHETRVGPVAEFQWPRRSGLMVSIPDAPQGATGARIYWGQSATEPTPSALHQVEVALNTKYRLAPSAAAFAMTTPAPPAENTFPAATPAEVKSTFGGFVVRGDGSGTWGPLTFNPDGTMTSSAVPAWVPITSFASGFTAAAFGFAPAYRVWPDGKVEWRGAITGNITGFSADLFTLPAATIPAQACQDRVTTNAVNGIDAVTRCEFRPEAAPTQFRVYRGSGDRTWVSLDRCGYYKL</sequence>
<dbReference type="Proteomes" id="UP000253509">
    <property type="component" value="Unassembled WGS sequence"/>
</dbReference>
<evidence type="ECO:0000313" key="2">
    <source>
        <dbReference type="Proteomes" id="UP000253509"/>
    </source>
</evidence>
<gene>
    <name evidence="1" type="ORF">DFO65_103396</name>
</gene>
<evidence type="ECO:0000313" key="1">
    <source>
        <dbReference type="EMBL" id="RBP73098.1"/>
    </source>
</evidence>
<comment type="caution">
    <text evidence="1">The sequence shown here is derived from an EMBL/GenBank/DDBJ whole genome shotgun (WGS) entry which is preliminary data.</text>
</comment>